<feature type="transmembrane region" description="Helical" evidence="1">
    <location>
        <begin position="196"/>
        <end position="214"/>
    </location>
</feature>
<dbReference type="SUPFAM" id="SSF81342">
    <property type="entry name" value="Transmembrane di-heme cytochromes"/>
    <property type="match status" value="1"/>
</dbReference>
<dbReference type="PANTHER" id="PTHR43032:SF2">
    <property type="entry name" value="BLL0505 PROTEIN"/>
    <property type="match status" value="1"/>
</dbReference>
<dbReference type="SUPFAM" id="SSF56524">
    <property type="entry name" value="Oxidoreductase molybdopterin-binding domain"/>
    <property type="match status" value="1"/>
</dbReference>
<evidence type="ECO:0000259" key="2">
    <source>
        <dbReference type="Pfam" id="PF00174"/>
    </source>
</evidence>
<dbReference type="InterPro" id="IPR008335">
    <property type="entry name" value="Mopterin_OxRdtase_euk"/>
</dbReference>
<dbReference type="PRINTS" id="PR00407">
    <property type="entry name" value="EUMOPTERIN"/>
</dbReference>
<dbReference type="InterPro" id="IPR036374">
    <property type="entry name" value="OxRdtase_Mopterin-bd_sf"/>
</dbReference>
<keyword evidence="1" id="KW-1133">Transmembrane helix</keyword>
<dbReference type="InterPro" id="IPR016174">
    <property type="entry name" value="Di-haem_cyt_TM"/>
</dbReference>
<name>A0ABW2P2M5_9ACTN</name>
<dbReference type="EMBL" id="JBHTCG010000004">
    <property type="protein sequence ID" value="MFC7382305.1"/>
    <property type="molecule type" value="Genomic_DNA"/>
</dbReference>
<sequence length="388" mass="42206">MVRRSDGKSLERRAEAFVRGVSGRFSSGLHSERTAAQLGVWLGLSFTVAFVTGLVSHFMQHPPAWLLWPSRPVNLYRVTQGAHVIGGLATIPLLLAKLWTVYPRLFQWPPFRSAPQAVERALVLALVGGSLFQLVTGLLNISYAYLWPFSFTAAHYWTAYLVYGALVIHVVNEWAKVRARFWTREPVGPGDMARRRFLATVAAASGVTVLVTVGETYPPLARWAVLAPRGPRIGPQGVPVNKTAAAAGVSAVAADAGYRLTVTGAVRTPLSLTYADLLRWPQHTARLPISCVEGWSAEAEWAGIRLRDLLARAGAAPDAVVTVESLERGGAYRSSEVRSPHWGDPLTLLALRLNGAPLAPDHGFPLRLIAPNRPGVLQTKWVTEVVVT</sequence>
<dbReference type="InterPro" id="IPR000572">
    <property type="entry name" value="OxRdtase_Mopterin-bd_dom"/>
</dbReference>
<dbReference type="Pfam" id="PF00174">
    <property type="entry name" value="Oxidored_molyb"/>
    <property type="match status" value="1"/>
</dbReference>
<dbReference type="Gene3D" id="3.90.420.10">
    <property type="entry name" value="Oxidoreductase, molybdopterin-binding domain"/>
    <property type="match status" value="1"/>
</dbReference>
<protein>
    <submittedName>
        <fullName evidence="3">Molybdopterin-dependent oxidoreductase</fullName>
    </submittedName>
</protein>
<dbReference type="PANTHER" id="PTHR43032">
    <property type="entry name" value="PROTEIN-METHIONINE-SULFOXIDE REDUCTASE"/>
    <property type="match status" value="1"/>
</dbReference>
<comment type="caution">
    <text evidence="3">The sequence shown here is derived from an EMBL/GenBank/DDBJ whole genome shotgun (WGS) entry which is preliminary data.</text>
</comment>
<keyword evidence="1" id="KW-0472">Membrane</keyword>
<evidence type="ECO:0000313" key="4">
    <source>
        <dbReference type="Proteomes" id="UP001596496"/>
    </source>
</evidence>
<evidence type="ECO:0000313" key="3">
    <source>
        <dbReference type="EMBL" id="MFC7382305.1"/>
    </source>
</evidence>
<gene>
    <name evidence="3" type="ORF">ACFQSB_08830</name>
</gene>
<keyword evidence="4" id="KW-1185">Reference proteome</keyword>
<feature type="transmembrane region" description="Helical" evidence="1">
    <location>
        <begin position="157"/>
        <end position="175"/>
    </location>
</feature>
<evidence type="ECO:0000256" key="1">
    <source>
        <dbReference type="SAM" id="Phobius"/>
    </source>
</evidence>
<dbReference type="CDD" id="cd00321">
    <property type="entry name" value="SO_family_Moco"/>
    <property type="match status" value="1"/>
</dbReference>
<feature type="domain" description="Oxidoreductase molybdopterin-binding" evidence="2">
    <location>
        <begin position="255"/>
        <end position="388"/>
    </location>
</feature>
<proteinExistence type="predicted"/>
<keyword evidence="1" id="KW-0812">Transmembrane</keyword>
<feature type="transmembrane region" description="Helical" evidence="1">
    <location>
        <begin position="38"/>
        <end position="60"/>
    </location>
</feature>
<feature type="transmembrane region" description="Helical" evidence="1">
    <location>
        <begin position="121"/>
        <end position="145"/>
    </location>
</feature>
<accession>A0ABW2P2M5</accession>
<dbReference type="Proteomes" id="UP001596496">
    <property type="component" value="Unassembled WGS sequence"/>
</dbReference>
<dbReference type="RefSeq" id="WP_380825512.1">
    <property type="nucleotide sequence ID" value="NZ_JBHTCG010000004.1"/>
</dbReference>
<feature type="transmembrane region" description="Helical" evidence="1">
    <location>
        <begin position="80"/>
        <end position="100"/>
    </location>
</feature>
<reference evidence="4" key="1">
    <citation type="journal article" date="2019" name="Int. J. Syst. Evol. Microbiol.">
        <title>The Global Catalogue of Microorganisms (GCM) 10K type strain sequencing project: providing services to taxonomists for standard genome sequencing and annotation.</title>
        <authorList>
            <consortium name="The Broad Institute Genomics Platform"/>
            <consortium name="The Broad Institute Genome Sequencing Center for Infectious Disease"/>
            <person name="Wu L."/>
            <person name="Ma J."/>
        </authorList>
    </citation>
    <scope>NUCLEOTIDE SEQUENCE [LARGE SCALE GENOMIC DNA]</scope>
    <source>
        <strain evidence="4">CECT 7649</strain>
    </source>
</reference>
<organism evidence="3 4">
    <name type="scientific">Sphaerisporangium rhizosphaerae</name>
    <dbReference type="NCBI Taxonomy" id="2269375"/>
    <lineage>
        <taxon>Bacteria</taxon>
        <taxon>Bacillati</taxon>
        <taxon>Actinomycetota</taxon>
        <taxon>Actinomycetes</taxon>
        <taxon>Streptosporangiales</taxon>
        <taxon>Streptosporangiaceae</taxon>
        <taxon>Sphaerisporangium</taxon>
    </lineage>
</organism>